<organism evidence="1 2">
    <name type="scientific">Kwoniella shivajii</name>
    <dbReference type="NCBI Taxonomy" id="564305"/>
    <lineage>
        <taxon>Eukaryota</taxon>
        <taxon>Fungi</taxon>
        <taxon>Dikarya</taxon>
        <taxon>Basidiomycota</taxon>
        <taxon>Agaricomycotina</taxon>
        <taxon>Tremellomycetes</taxon>
        <taxon>Tremellales</taxon>
        <taxon>Cryptococcaceae</taxon>
        <taxon>Kwoniella</taxon>
    </lineage>
</organism>
<dbReference type="Proteomes" id="UP001329825">
    <property type="component" value="Chromosome 5"/>
</dbReference>
<accession>A0ABZ1D3B3</accession>
<evidence type="ECO:0000313" key="1">
    <source>
        <dbReference type="EMBL" id="WRT67077.1"/>
    </source>
</evidence>
<dbReference type="RefSeq" id="XP_062791817.1">
    <property type="nucleotide sequence ID" value="XM_062935766.1"/>
</dbReference>
<sequence>MVPIPIPIPINITLRFHGGAEISSQDTLDVMSSHGAGQVVEAVRVDSIPLPNLSITYTAHVADTGDVPTVQQGEWIGITGKEIRAFSAVLEGEDAHKYLLRYKAKLKDATSPDLFGGDICGSIEPTSHVLALVMWLEEVPPVDQARESFVANLDHFIQLYDLLDTQLAQVESSSKSADESITTVSQKLESQLTAAKIASTTSSVVSIVGVVLLFTPLAPVGGALTVAGAVGSVGTSLTQSYIFEGGASQAFQQVMEKYGTSSKTLQNTLQAIENDKDKLIDLLTIFLAALGKKPGPPIIPKPNFHYKPNEFSKLAFEKSGLSVTASSKPFLNQGMKMVDKAGTLFDKATGKFAGSTGRLLGKTGSGVVAKGLPLLGKALPIASIVIDVVSIVNTWTSDNETLKQAENLQQKMKDSVKAFQDLVKEFNKILEDLLGDTTLRKSIQKLLRLAKKPPGPPDGPGGACAMLAFMQEMVNVPLLIFANLLNDQHQEAIDNEYVSEILPETHITQLSGMTITAPLVDLVFDQYQDVSDINLTRRSHKDTKPEDDPNESVFGIELFRSRCWWVAFGDQRVFNVDGSSWDNRVPSWIKYWEYDHTFLGGCLMRKCYVKSEGTGYSRNTPIVGGHMELENPRYRSWYILPICQNHNAPWGEFDRFGPRGPLHTHDNAYAVKIPRAW</sequence>
<name>A0ABZ1D3B3_9TREE</name>
<evidence type="ECO:0000313" key="2">
    <source>
        <dbReference type="Proteomes" id="UP001329825"/>
    </source>
</evidence>
<protein>
    <submittedName>
        <fullName evidence="1">Uncharacterized protein</fullName>
    </submittedName>
</protein>
<dbReference type="GeneID" id="87956174"/>
<reference evidence="1 2" key="1">
    <citation type="submission" date="2024-01" db="EMBL/GenBank/DDBJ databases">
        <title>Comparative genomics of Cryptococcus and Kwoniella reveals pathogenesis evolution and contrasting modes of karyotype evolution via chromosome fusion or intercentromeric recombination.</title>
        <authorList>
            <person name="Coelho M.A."/>
            <person name="David-Palma M."/>
            <person name="Shea T."/>
            <person name="Bowers K."/>
            <person name="McGinley-Smith S."/>
            <person name="Mohammad A.W."/>
            <person name="Gnirke A."/>
            <person name="Yurkov A.M."/>
            <person name="Nowrousian M."/>
            <person name="Sun S."/>
            <person name="Cuomo C.A."/>
            <person name="Heitman J."/>
        </authorList>
    </citation>
    <scope>NUCLEOTIDE SEQUENCE [LARGE SCALE GENOMIC DNA]</scope>
    <source>
        <strain evidence="1">CBS 11374</strain>
    </source>
</reference>
<gene>
    <name evidence="1" type="ORF">IL334_004043</name>
</gene>
<keyword evidence="2" id="KW-1185">Reference proteome</keyword>
<proteinExistence type="predicted"/>
<dbReference type="EMBL" id="CP141885">
    <property type="protein sequence ID" value="WRT67077.1"/>
    <property type="molecule type" value="Genomic_DNA"/>
</dbReference>